<dbReference type="EC" id="2.4.1.182" evidence="2 10"/>
<keyword evidence="6" id="KW-0328">Glycosyltransferase</keyword>
<gene>
    <name evidence="11" type="ORF">A3SI_12684</name>
</gene>
<evidence type="ECO:0000256" key="7">
    <source>
        <dbReference type="ARBA" id="ARBA00022679"/>
    </source>
</evidence>
<dbReference type="GO" id="GO:0008915">
    <property type="term" value="F:lipid-A-disaccharide synthase activity"/>
    <property type="evidence" value="ECO:0007669"/>
    <property type="project" value="UniProtKB-UniRule"/>
</dbReference>
<reference evidence="11 12" key="1">
    <citation type="submission" date="2012-05" db="EMBL/GenBank/DDBJ databases">
        <title>Genome sequence of Nitritalea halalkaliphila LW7.</title>
        <authorList>
            <person name="Jangir P.K."/>
            <person name="Singh A."/>
            <person name="Shivaji S."/>
            <person name="Sharma R."/>
        </authorList>
    </citation>
    <scope>NUCLEOTIDE SEQUENCE [LARGE SCALE GENOMIC DNA]</scope>
    <source>
        <strain evidence="11 12">LW7</strain>
    </source>
</reference>
<dbReference type="SUPFAM" id="SSF53756">
    <property type="entry name" value="UDP-Glycosyltransferase/glycogen phosphorylase"/>
    <property type="match status" value="1"/>
</dbReference>
<evidence type="ECO:0000256" key="2">
    <source>
        <dbReference type="ARBA" id="ARBA00012687"/>
    </source>
</evidence>
<organism evidence="11 12">
    <name type="scientific">Nitritalea halalkaliphila LW7</name>
    <dbReference type="NCBI Taxonomy" id="1189621"/>
    <lineage>
        <taxon>Bacteria</taxon>
        <taxon>Pseudomonadati</taxon>
        <taxon>Bacteroidota</taxon>
        <taxon>Cytophagia</taxon>
        <taxon>Cytophagales</taxon>
        <taxon>Cyclobacteriaceae</taxon>
        <taxon>Nitritalea</taxon>
    </lineage>
</organism>
<dbReference type="PANTHER" id="PTHR30372">
    <property type="entry name" value="LIPID-A-DISACCHARIDE SYNTHASE"/>
    <property type="match status" value="1"/>
</dbReference>
<comment type="function">
    <text evidence="1">Condensation of UDP-2,3-diacylglucosamine and 2,3-diacylglucosamine-1-phosphate to form lipid A disaccharide, a precursor of lipid A, a phosphorylated glycolipid that anchors the lipopolysaccharide to the outer membrane of the cell.</text>
</comment>
<dbReference type="Proteomes" id="UP000005551">
    <property type="component" value="Unassembled WGS sequence"/>
</dbReference>
<evidence type="ECO:0000313" key="12">
    <source>
        <dbReference type="Proteomes" id="UP000005551"/>
    </source>
</evidence>
<dbReference type="EMBL" id="AJYA01000028">
    <property type="protein sequence ID" value="EIM75702.1"/>
    <property type="molecule type" value="Genomic_DNA"/>
</dbReference>
<proteinExistence type="predicted"/>
<dbReference type="PANTHER" id="PTHR30372:SF4">
    <property type="entry name" value="LIPID-A-DISACCHARIDE SYNTHASE, MITOCHONDRIAL-RELATED"/>
    <property type="match status" value="1"/>
</dbReference>
<evidence type="ECO:0000256" key="3">
    <source>
        <dbReference type="ARBA" id="ARBA00020902"/>
    </source>
</evidence>
<dbReference type="GO" id="GO:0005543">
    <property type="term" value="F:phospholipid binding"/>
    <property type="evidence" value="ECO:0007669"/>
    <property type="project" value="TreeGrafter"/>
</dbReference>
<keyword evidence="8" id="KW-0443">Lipid metabolism</keyword>
<comment type="catalytic activity">
    <reaction evidence="9">
        <text>a lipid X + a UDP-2-N,3-O-bis[(3R)-3-hydroxyacyl]-alpha-D-glucosamine = a lipid A disaccharide + UDP + H(+)</text>
        <dbReference type="Rhea" id="RHEA:67828"/>
        <dbReference type="ChEBI" id="CHEBI:15378"/>
        <dbReference type="ChEBI" id="CHEBI:58223"/>
        <dbReference type="ChEBI" id="CHEBI:137748"/>
        <dbReference type="ChEBI" id="CHEBI:176338"/>
        <dbReference type="ChEBI" id="CHEBI:176343"/>
        <dbReference type="EC" id="2.4.1.182"/>
    </reaction>
</comment>
<dbReference type="GO" id="GO:0009245">
    <property type="term" value="P:lipid A biosynthetic process"/>
    <property type="evidence" value="ECO:0007669"/>
    <property type="project" value="UniProtKB-UniRule"/>
</dbReference>
<keyword evidence="12" id="KW-1185">Reference proteome</keyword>
<evidence type="ECO:0000313" key="11">
    <source>
        <dbReference type="EMBL" id="EIM75702.1"/>
    </source>
</evidence>
<name>I5C1K0_9BACT</name>
<evidence type="ECO:0000256" key="4">
    <source>
        <dbReference type="ARBA" id="ARBA00022516"/>
    </source>
</evidence>
<dbReference type="STRING" id="1189621.A3SI_12684"/>
<keyword evidence="4" id="KW-0444">Lipid biosynthesis</keyword>
<evidence type="ECO:0000256" key="10">
    <source>
        <dbReference type="NCBIfam" id="TIGR00215"/>
    </source>
</evidence>
<dbReference type="PATRIC" id="fig|1189621.3.peg.2647"/>
<sequence length="375" mass="42609">MEAFFKEKTMRYYVVAGERSGDLHASNLITALREEDPEAMFFGMGGDLAEAAGLQLSLHYQELAVMGFWEVLKGLPKVYRCLRLIKKDIRVRKPQKVILVDYGGFNMKIAKFCKGEGIPVHYYIPPKIWAWNRSRAHKLKRYVSAVYCILPFEADFFREYGIPTHYIGNPLRDEIAKFSPHPFFYQKNELGYRPIIALLPGSREQEVRNMLDIMLALLPEFSEFQFLIAGVDNLPRTLYAKAEAAGIRVLYNQTYDILHHASAAVVTSGTATLEVALFRVPQVVVYRTSPLSYAIAKRLIRVPYISLVNLISGEETVKELIQEDFNPIALKKYLMEALHPMKKQGMLAGYAQISEKIGFQDASKEAARLITASPT</sequence>
<protein>
    <recommendedName>
        <fullName evidence="3 10">Lipid-A-disaccharide synthase</fullName>
        <ecNumber evidence="2 10">2.4.1.182</ecNumber>
    </recommendedName>
</protein>
<dbReference type="NCBIfam" id="TIGR00215">
    <property type="entry name" value="lpxB"/>
    <property type="match status" value="1"/>
</dbReference>
<keyword evidence="7" id="KW-0808">Transferase</keyword>
<evidence type="ECO:0000256" key="1">
    <source>
        <dbReference type="ARBA" id="ARBA00002056"/>
    </source>
</evidence>
<dbReference type="Pfam" id="PF02684">
    <property type="entry name" value="LpxB"/>
    <property type="match status" value="1"/>
</dbReference>
<evidence type="ECO:0000256" key="6">
    <source>
        <dbReference type="ARBA" id="ARBA00022676"/>
    </source>
</evidence>
<dbReference type="GO" id="GO:0016020">
    <property type="term" value="C:membrane"/>
    <property type="evidence" value="ECO:0007669"/>
    <property type="project" value="GOC"/>
</dbReference>
<comment type="caution">
    <text evidence="11">The sequence shown here is derived from an EMBL/GenBank/DDBJ whole genome shotgun (WGS) entry which is preliminary data.</text>
</comment>
<dbReference type="AlphaFoldDB" id="I5C1K0"/>
<evidence type="ECO:0000256" key="5">
    <source>
        <dbReference type="ARBA" id="ARBA00022556"/>
    </source>
</evidence>
<accession>I5C1K0</accession>
<keyword evidence="5" id="KW-0441">Lipid A biosynthesis</keyword>
<evidence type="ECO:0000256" key="9">
    <source>
        <dbReference type="ARBA" id="ARBA00048975"/>
    </source>
</evidence>
<dbReference type="InterPro" id="IPR003835">
    <property type="entry name" value="Glyco_trans_19"/>
</dbReference>
<evidence type="ECO:0000256" key="8">
    <source>
        <dbReference type="ARBA" id="ARBA00023098"/>
    </source>
</evidence>